<sequence length="274" mass="30400">MNTSYSYPVSQLLTLGQFFEEVDGRPETWKEYTKLGLDHRHIPELIAVVADDALHNGYGLVPFAPVHAWRILGALKATEALPALVSLLRRIDDDFDDWIATELPCVFGQMGGRSVDVLAPFAADGHNGSYARGGACRAMREVASVHPEQRGRCLQILMTLLRSFEDNEQTLNTEIVSVLLDLNAVESIDLIREAYAKDCVDLDCVGDLEDIEIALGLRAERETAPKRGEFFQRLLELSNHQEATRPRTAGPKTGRNDPCPCGSGKKYKKCCLEV</sequence>
<dbReference type="Gene3D" id="3.10.450.50">
    <property type="match status" value="1"/>
</dbReference>
<gene>
    <name evidence="1" type="ORF">DN412_37130</name>
</gene>
<comment type="caution">
    <text evidence="1">The sequence shown here is derived from an EMBL/GenBank/DDBJ whole genome shotgun (WGS) entry which is preliminary data.</text>
</comment>
<reference evidence="2" key="1">
    <citation type="submission" date="2018-06" db="EMBL/GenBank/DDBJ databases">
        <authorList>
            <person name="Feng T."/>
            <person name="Jeon C.O."/>
        </authorList>
    </citation>
    <scope>NUCLEOTIDE SEQUENCE [LARGE SCALE GENOMIC DNA]</scope>
    <source>
        <strain evidence="2">S23</strain>
    </source>
</reference>
<dbReference type="EMBL" id="QKWJ01000098">
    <property type="protein sequence ID" value="RDK05394.1"/>
    <property type="molecule type" value="Genomic_DNA"/>
</dbReference>
<name>A0A370NIH6_9BURK</name>
<proteinExistence type="predicted"/>
<dbReference type="Pfam" id="PF02810">
    <property type="entry name" value="SEC-C"/>
    <property type="match status" value="1"/>
</dbReference>
<dbReference type="RefSeq" id="WP_115216107.1">
    <property type="nucleotide sequence ID" value="NZ_QKWJ01000098.1"/>
</dbReference>
<dbReference type="Proteomes" id="UP000255165">
    <property type="component" value="Unassembled WGS sequence"/>
</dbReference>
<protein>
    <submittedName>
        <fullName evidence="1">Zinc-binding protein</fullName>
    </submittedName>
</protein>
<keyword evidence="2" id="KW-1185">Reference proteome</keyword>
<dbReference type="InterPro" id="IPR004027">
    <property type="entry name" value="SEC_C_motif"/>
</dbReference>
<dbReference type="AlphaFoldDB" id="A0A370NIH6"/>
<dbReference type="SUPFAM" id="SSF103642">
    <property type="entry name" value="Sec-C motif"/>
    <property type="match status" value="1"/>
</dbReference>
<organism evidence="1 2">
    <name type="scientific">Cupriavidus lacunae</name>
    <dbReference type="NCBI Taxonomy" id="2666307"/>
    <lineage>
        <taxon>Bacteria</taxon>
        <taxon>Pseudomonadati</taxon>
        <taxon>Pseudomonadota</taxon>
        <taxon>Betaproteobacteria</taxon>
        <taxon>Burkholderiales</taxon>
        <taxon>Burkholderiaceae</taxon>
        <taxon>Cupriavidus</taxon>
    </lineage>
</organism>
<accession>A0A370NIH6</accession>
<evidence type="ECO:0000313" key="1">
    <source>
        <dbReference type="EMBL" id="RDK05394.1"/>
    </source>
</evidence>
<evidence type="ECO:0000313" key="2">
    <source>
        <dbReference type="Proteomes" id="UP000255165"/>
    </source>
</evidence>